<organism evidence="4 5">
    <name type="scientific">Temnothorax longispinosus</name>
    <dbReference type="NCBI Taxonomy" id="300112"/>
    <lineage>
        <taxon>Eukaryota</taxon>
        <taxon>Metazoa</taxon>
        <taxon>Ecdysozoa</taxon>
        <taxon>Arthropoda</taxon>
        <taxon>Hexapoda</taxon>
        <taxon>Insecta</taxon>
        <taxon>Pterygota</taxon>
        <taxon>Neoptera</taxon>
        <taxon>Endopterygota</taxon>
        <taxon>Hymenoptera</taxon>
        <taxon>Apocrita</taxon>
        <taxon>Aculeata</taxon>
        <taxon>Formicoidea</taxon>
        <taxon>Formicidae</taxon>
        <taxon>Myrmicinae</taxon>
        <taxon>Temnothorax</taxon>
    </lineage>
</organism>
<name>A0A4S2KL42_9HYME</name>
<protein>
    <recommendedName>
        <fullName evidence="3">Peptidase A2 domain-containing protein</fullName>
    </recommendedName>
</protein>
<comment type="caution">
    <text evidence="4">The sequence shown here is derived from an EMBL/GenBank/DDBJ whole genome shotgun (WGS) entry which is preliminary data.</text>
</comment>
<evidence type="ECO:0000256" key="2">
    <source>
        <dbReference type="SAM" id="MobiDB-lite"/>
    </source>
</evidence>
<proteinExistence type="predicted"/>
<feature type="region of interest" description="Disordered" evidence="2">
    <location>
        <begin position="321"/>
        <end position="361"/>
    </location>
</feature>
<evidence type="ECO:0000259" key="3">
    <source>
        <dbReference type="PROSITE" id="PS50175"/>
    </source>
</evidence>
<accession>A0A4S2KL42</accession>
<dbReference type="InterPro" id="IPR001995">
    <property type="entry name" value="Peptidase_A2_cat"/>
</dbReference>
<feature type="compositionally biased region" description="Basic and acidic residues" evidence="2">
    <location>
        <begin position="321"/>
        <end position="333"/>
    </location>
</feature>
<dbReference type="PROSITE" id="PS50175">
    <property type="entry name" value="ASP_PROT_RETROV"/>
    <property type="match status" value="1"/>
</dbReference>
<gene>
    <name evidence="4" type="ORF">DBV15_12714</name>
</gene>
<dbReference type="PANTHER" id="PTHR33198:SF20">
    <property type="entry name" value="RETROTRANSPOSON GAG DOMAIN-CONTAINING PROTEIN"/>
    <property type="match status" value="1"/>
</dbReference>
<sequence>MATADTATEYYGKPPKSLDLSGNISENWRKFKQSFDIFLKASGSIRKPDEIKVAILLNIVGEDGIELYNTFNLQEAERNNLAKVLQCFEEYCVPKKNIVYETFKFSSRMQQEGEKFDSFLAEIKKLSQTCEFGTMADRMVRDRIVLGIKDKVLQERLLRVEDLNLQKAIDYCRAAEVSKVQAKSLQGDKAEIDSIRKKVQQKSNSSFCIDQVEIGNINSRWFEMIQINNSIVKFKLDTGADVNVLPLKIYNKVKKSKVKLESASIILESFGGTKIKPLGIAELLCTIKDVTKKQNKGNMVRRNSSHLKKTKTEFKSNYDEDFDDRTKRNERNDSIVPDNANTVNEERQQMKATRSGRMVKPPVKLRDYVL</sequence>
<dbReference type="InterPro" id="IPR021109">
    <property type="entry name" value="Peptidase_aspartic_dom_sf"/>
</dbReference>
<dbReference type="EMBL" id="QBLH01002347">
    <property type="protein sequence ID" value="TGZ48699.1"/>
    <property type="molecule type" value="Genomic_DNA"/>
</dbReference>
<feature type="domain" description="Peptidase A2" evidence="3">
    <location>
        <begin position="232"/>
        <end position="272"/>
    </location>
</feature>
<dbReference type="GO" id="GO:0004190">
    <property type="term" value="F:aspartic-type endopeptidase activity"/>
    <property type="evidence" value="ECO:0007669"/>
    <property type="project" value="InterPro"/>
</dbReference>
<dbReference type="Proteomes" id="UP000310200">
    <property type="component" value="Unassembled WGS sequence"/>
</dbReference>
<dbReference type="SUPFAM" id="SSF50630">
    <property type="entry name" value="Acid proteases"/>
    <property type="match status" value="1"/>
</dbReference>
<dbReference type="PANTHER" id="PTHR33198">
    <property type="entry name" value="ANK_REP_REGION DOMAIN-CONTAINING PROTEIN-RELATED"/>
    <property type="match status" value="1"/>
</dbReference>
<dbReference type="GO" id="GO:0006508">
    <property type="term" value="P:proteolysis"/>
    <property type="evidence" value="ECO:0007669"/>
    <property type="project" value="InterPro"/>
</dbReference>
<evidence type="ECO:0000313" key="4">
    <source>
        <dbReference type="EMBL" id="TGZ48699.1"/>
    </source>
</evidence>
<keyword evidence="5" id="KW-1185">Reference proteome</keyword>
<keyword evidence="1" id="KW-0378">Hydrolase</keyword>
<evidence type="ECO:0000313" key="5">
    <source>
        <dbReference type="Proteomes" id="UP000310200"/>
    </source>
</evidence>
<dbReference type="AlphaFoldDB" id="A0A4S2KL42"/>
<reference evidence="4 5" key="1">
    <citation type="journal article" date="2019" name="Philos. Trans. R. Soc. Lond., B, Biol. Sci.">
        <title>Ant behaviour and brain gene expression of defending hosts depend on the ecological success of the intruding social parasite.</title>
        <authorList>
            <person name="Kaur R."/>
            <person name="Stoldt M."/>
            <person name="Jongepier E."/>
            <person name="Feldmeyer B."/>
            <person name="Menzel F."/>
            <person name="Bornberg-Bauer E."/>
            <person name="Foitzik S."/>
        </authorList>
    </citation>
    <scope>NUCLEOTIDE SEQUENCE [LARGE SCALE GENOMIC DNA]</scope>
    <source>
        <tissue evidence="4">Whole body</tissue>
    </source>
</reference>
<evidence type="ECO:0000256" key="1">
    <source>
        <dbReference type="ARBA" id="ARBA00022801"/>
    </source>
</evidence>